<dbReference type="OrthoDB" id="8068875at2759"/>
<keyword evidence="4" id="KW-1185">Reference proteome</keyword>
<keyword evidence="5" id="KW-0675">Receptor</keyword>
<feature type="repeat" description="RCC1" evidence="2">
    <location>
        <begin position="78"/>
        <end position="131"/>
    </location>
</feature>
<evidence type="ECO:0000256" key="1">
    <source>
        <dbReference type="ARBA" id="ARBA00022737"/>
    </source>
</evidence>
<dbReference type="Proteomes" id="UP000087766">
    <property type="component" value="Chromosome 11"/>
</dbReference>
<reference evidence="5" key="2">
    <citation type="submission" date="2025-08" db="UniProtKB">
        <authorList>
            <consortium name="RefSeq"/>
        </authorList>
    </citation>
    <scope>IDENTIFICATION</scope>
    <source>
        <tissue evidence="5">Leaf</tissue>
    </source>
</reference>
<dbReference type="Gene3D" id="2.130.10.30">
    <property type="entry name" value="Regulator of chromosome condensation 1/beta-lactamase-inhibitor protein II"/>
    <property type="match status" value="3"/>
</dbReference>
<feature type="repeat" description="RCC1" evidence="2">
    <location>
        <begin position="276"/>
        <end position="323"/>
    </location>
</feature>
<feature type="domain" description="RCC1-like" evidence="3">
    <location>
        <begin position="27"/>
        <end position="429"/>
    </location>
</feature>
<feature type="repeat" description="RCC1" evidence="2">
    <location>
        <begin position="333"/>
        <end position="382"/>
    </location>
</feature>
<gene>
    <name evidence="5" type="primary">LOC106777628</name>
</gene>
<sequence>MWRSLELFGKVKAKAVSGVQLKWMSTVMCLGDGSQGAVGSPVGLGLHAYEPTPVATLPSDIVSVHAGHYHSLALTSHGHLWAWGRNNEAQLGRGPSSRESWHEPERVKGLESVKVSAAFASGVVSAAVGDDGSVWVWGKSKRGQLGLGENITDALVPTKVEALSGENVSKISFGWGHALARTADGKLFGWGYSADGRIGKMGNCFETSPLESTFRNNSQLSSSDLEDAENRVLQGMEQENDMPIVWEPRLVEELRGVHVVDIACGLDHSLVLCRDGMLLSCGSNVYGQLGRAEADLGIFPVDIGFTPIFIAAGLGHSLAICQLGESDGSVGTTNIASWGWNLSSQLGRLGDGKVPSFIDALNGENPVSVSAGRAHSLALTSKGELWLWGSGKSGRVGWASSADQVEPFCLDSLEGFQILQAVAGFDHNLILVAG</sequence>
<evidence type="ECO:0000256" key="2">
    <source>
        <dbReference type="PROSITE-ProRule" id="PRU00235"/>
    </source>
</evidence>
<dbReference type="KEGG" id="vra:106777628"/>
<dbReference type="STRING" id="3916.A0A1S3VRF3"/>
<dbReference type="SUPFAM" id="SSF50985">
    <property type="entry name" value="RCC1/BLIP-II"/>
    <property type="match status" value="1"/>
</dbReference>
<keyword evidence="1" id="KW-0677">Repeat</keyword>
<dbReference type="PANTHER" id="PTHR22870">
    <property type="entry name" value="REGULATOR OF CHROMOSOME CONDENSATION"/>
    <property type="match status" value="1"/>
</dbReference>
<dbReference type="InterPro" id="IPR051210">
    <property type="entry name" value="Ub_ligase/GEF_domain"/>
</dbReference>
<dbReference type="PROSITE" id="PS50012">
    <property type="entry name" value="RCC1_3"/>
    <property type="match status" value="7"/>
</dbReference>
<dbReference type="AlphaFoldDB" id="A0A1S3VRF3"/>
<proteinExistence type="predicted"/>
<dbReference type="InterPro" id="IPR058923">
    <property type="entry name" value="RCC1-like_dom"/>
</dbReference>
<dbReference type="PRINTS" id="PR00633">
    <property type="entry name" value="RCCNDNSATION"/>
</dbReference>
<dbReference type="Pfam" id="PF25390">
    <property type="entry name" value="WD40_RLD"/>
    <property type="match status" value="1"/>
</dbReference>
<organism evidence="4 5">
    <name type="scientific">Vigna radiata var. radiata</name>
    <name type="common">Mung bean</name>
    <name type="synonym">Phaseolus aureus</name>
    <dbReference type="NCBI Taxonomy" id="3916"/>
    <lineage>
        <taxon>Eukaryota</taxon>
        <taxon>Viridiplantae</taxon>
        <taxon>Streptophyta</taxon>
        <taxon>Embryophyta</taxon>
        <taxon>Tracheophyta</taxon>
        <taxon>Spermatophyta</taxon>
        <taxon>Magnoliopsida</taxon>
        <taxon>eudicotyledons</taxon>
        <taxon>Gunneridae</taxon>
        <taxon>Pentapetalae</taxon>
        <taxon>rosids</taxon>
        <taxon>fabids</taxon>
        <taxon>Fabales</taxon>
        <taxon>Fabaceae</taxon>
        <taxon>Papilionoideae</taxon>
        <taxon>50 kb inversion clade</taxon>
        <taxon>NPAAA clade</taxon>
        <taxon>indigoferoid/millettioid clade</taxon>
        <taxon>Phaseoleae</taxon>
        <taxon>Vigna</taxon>
    </lineage>
</organism>
<dbReference type="InterPro" id="IPR009091">
    <property type="entry name" value="RCC1/BLIP-II"/>
</dbReference>
<dbReference type="RefSeq" id="XP_014520772.1">
    <property type="nucleotide sequence ID" value="XM_014665286.2"/>
</dbReference>
<evidence type="ECO:0000313" key="5">
    <source>
        <dbReference type="RefSeq" id="XP_014520772.1"/>
    </source>
</evidence>
<feature type="repeat" description="RCC1" evidence="2">
    <location>
        <begin position="185"/>
        <end position="275"/>
    </location>
</feature>
<feature type="repeat" description="RCC1" evidence="2">
    <location>
        <begin position="383"/>
        <end position="434"/>
    </location>
</feature>
<protein>
    <submittedName>
        <fullName evidence="5">Ultraviolet-B receptor UVR8 isoform X1</fullName>
    </submittedName>
</protein>
<reference evidence="4" key="1">
    <citation type="journal article" date="2014" name="Nat. Commun.">
        <title>Genome sequence of mungbean and insights into evolution within Vigna species.</title>
        <authorList>
            <person name="Kang Y.J."/>
            <person name="Kim S.K."/>
            <person name="Kim M.Y."/>
            <person name="Lestari P."/>
            <person name="Kim K.H."/>
            <person name="Ha B.K."/>
            <person name="Jun T.H."/>
            <person name="Hwang W.J."/>
            <person name="Lee T."/>
            <person name="Lee J."/>
            <person name="Shim S."/>
            <person name="Yoon M.Y."/>
            <person name="Jang Y.E."/>
            <person name="Han K.S."/>
            <person name="Taeprayoon P."/>
            <person name="Yoon N."/>
            <person name="Somta P."/>
            <person name="Tanya P."/>
            <person name="Kim K.S."/>
            <person name="Gwag J.G."/>
            <person name="Moon J.K."/>
            <person name="Lee Y.H."/>
            <person name="Park B.S."/>
            <person name="Bombarely A."/>
            <person name="Doyle J.J."/>
            <person name="Jackson S.A."/>
            <person name="Schafleitner R."/>
            <person name="Srinives P."/>
            <person name="Varshney R.K."/>
            <person name="Lee S.H."/>
        </authorList>
    </citation>
    <scope>NUCLEOTIDE SEQUENCE [LARGE SCALE GENOMIC DNA]</scope>
    <source>
        <strain evidence="4">cv. VC1973A</strain>
    </source>
</reference>
<name>A0A1S3VRF3_VIGRR</name>
<feature type="repeat" description="RCC1" evidence="2">
    <location>
        <begin position="132"/>
        <end position="184"/>
    </location>
</feature>
<accession>A0A1S3VRF3</accession>
<dbReference type="InterPro" id="IPR000408">
    <property type="entry name" value="Reg_chr_condens"/>
</dbReference>
<dbReference type="GeneID" id="106777628"/>
<evidence type="ECO:0000313" key="4">
    <source>
        <dbReference type="Proteomes" id="UP000087766"/>
    </source>
</evidence>
<dbReference type="PANTHER" id="PTHR22870:SF365">
    <property type="entry name" value="REGULATOR OF CHROMOSOME CONDENSATION (CELL CYCLE REGULATORY PROTEIN)-RELATED"/>
    <property type="match status" value="1"/>
</dbReference>
<evidence type="ECO:0000259" key="3">
    <source>
        <dbReference type="Pfam" id="PF25390"/>
    </source>
</evidence>
<dbReference type="PROSITE" id="PS00626">
    <property type="entry name" value="RCC1_2"/>
    <property type="match status" value="1"/>
</dbReference>
<feature type="repeat" description="RCC1" evidence="2">
    <location>
        <begin position="25"/>
        <end position="77"/>
    </location>
</feature>